<dbReference type="FunFam" id="1.20.120.720:FF:000001">
    <property type="entry name" value="Myosin heavy chain, muscle"/>
    <property type="match status" value="1"/>
</dbReference>
<organism evidence="13">
    <name type="scientific">Gongylonema pulchrum</name>
    <dbReference type="NCBI Taxonomy" id="637853"/>
    <lineage>
        <taxon>Eukaryota</taxon>
        <taxon>Metazoa</taxon>
        <taxon>Ecdysozoa</taxon>
        <taxon>Nematoda</taxon>
        <taxon>Chromadorea</taxon>
        <taxon>Rhabditida</taxon>
        <taxon>Spirurina</taxon>
        <taxon>Spiruromorpha</taxon>
        <taxon>Spiruroidea</taxon>
        <taxon>Gongylonematidae</taxon>
        <taxon>Gongylonema</taxon>
    </lineage>
</organism>
<protein>
    <submittedName>
        <fullName evidence="13">Myosin motor domain-containing protein</fullName>
    </submittedName>
</protein>
<gene>
    <name evidence="11" type="ORF">GPUH_LOCUS10739</name>
</gene>
<keyword evidence="12" id="KW-1185">Reference proteome</keyword>
<dbReference type="SMART" id="SM00242">
    <property type="entry name" value="MYSc"/>
    <property type="match status" value="1"/>
</dbReference>
<proteinExistence type="inferred from homology"/>
<dbReference type="PROSITE" id="PS50096">
    <property type="entry name" value="IQ"/>
    <property type="match status" value="1"/>
</dbReference>
<comment type="similarity">
    <text evidence="1 8">Belongs to the TRAFAC class myosin-kinesin ATPase superfamily. Myosin family.</text>
</comment>
<dbReference type="PANTHER" id="PTHR13140:SF857">
    <property type="entry name" value="MYOSIN-11"/>
    <property type="match status" value="1"/>
</dbReference>
<dbReference type="InterPro" id="IPR000048">
    <property type="entry name" value="IQ_motif_EF-hand-BS"/>
</dbReference>
<reference evidence="13" key="1">
    <citation type="submission" date="2016-06" db="UniProtKB">
        <authorList>
            <consortium name="WormBaseParasite"/>
        </authorList>
    </citation>
    <scope>IDENTIFICATION</scope>
</reference>
<dbReference type="GO" id="GO:0051015">
    <property type="term" value="F:actin filament binding"/>
    <property type="evidence" value="ECO:0007669"/>
    <property type="project" value="TreeGrafter"/>
</dbReference>
<evidence type="ECO:0000256" key="9">
    <source>
        <dbReference type="SAM" id="MobiDB-lite"/>
    </source>
</evidence>
<dbReference type="Gene3D" id="1.20.5.340">
    <property type="match status" value="2"/>
</dbReference>
<dbReference type="EMBL" id="UYRT01078124">
    <property type="protein sequence ID" value="VDN17845.1"/>
    <property type="molecule type" value="Genomic_DNA"/>
</dbReference>
<dbReference type="GO" id="GO:0000146">
    <property type="term" value="F:microfilament motor activity"/>
    <property type="evidence" value="ECO:0007669"/>
    <property type="project" value="TreeGrafter"/>
</dbReference>
<name>A0A183DPU8_9BILA</name>
<feature type="domain" description="Myosin motor" evidence="10">
    <location>
        <begin position="137"/>
        <end position="703"/>
    </location>
</feature>
<dbReference type="PRINTS" id="PR00193">
    <property type="entry name" value="MYOSINHEAVY"/>
</dbReference>
<dbReference type="GO" id="GO:0007015">
    <property type="term" value="P:actin filament organization"/>
    <property type="evidence" value="ECO:0007669"/>
    <property type="project" value="TreeGrafter"/>
</dbReference>
<feature type="region of interest" description="Disordered" evidence="9">
    <location>
        <begin position="1446"/>
        <end position="1465"/>
    </location>
</feature>
<dbReference type="SUPFAM" id="SSF90257">
    <property type="entry name" value="Myosin rod fragments"/>
    <property type="match status" value="3"/>
</dbReference>
<evidence type="ECO:0000259" key="10">
    <source>
        <dbReference type="PROSITE" id="PS51456"/>
    </source>
</evidence>
<evidence type="ECO:0000256" key="7">
    <source>
        <dbReference type="ARBA" id="ARBA00023203"/>
    </source>
</evidence>
<dbReference type="Pfam" id="PF00063">
    <property type="entry name" value="Myosin_head"/>
    <property type="match status" value="2"/>
</dbReference>
<evidence type="ECO:0000313" key="13">
    <source>
        <dbReference type="WBParaSite" id="GPUH_0001075201-mRNA-1"/>
    </source>
</evidence>
<accession>A0A183DPU8</accession>
<dbReference type="Gene3D" id="1.20.58.530">
    <property type="match status" value="2"/>
</dbReference>
<dbReference type="GO" id="GO:0005524">
    <property type="term" value="F:ATP binding"/>
    <property type="evidence" value="ECO:0007669"/>
    <property type="project" value="UniProtKB-KW"/>
</dbReference>
<dbReference type="InterPro" id="IPR001609">
    <property type="entry name" value="Myosin_head_motor_dom-like"/>
</dbReference>
<sequence length="1465" mass="168868">MKKLEAANPSSLKTEERVWVPDAVEGFVMGIVIRNVADDRVLLRIDGSNRQMTTYSGLFCVVINPYKWMPHIYSNTVMSSYRGRKRHEVPPHVFAVTDCAYRDMLHRLLDKIRGYFQNVADDRVLLRIDGSNRQMTTYSGLFCVVINPYKWMPHIYSNTVMSSYRGRKRHEVPPHVFAVTDCAYRDMLHRAGKTENTKKIIQYLADVAGAGRHIRPGGSRSPGRPSTNLLQPSVTHGALSESMSSVGHLEDQLLLANPILEAFGNSKTVKNDNSSRFGKFIRISFDQNGSLLLDDIDNYRFLTNGNLPIPDVDDATELSNTVDAMKGMDFAESDIDAIMRITSAVLLLGNMSFTEDRTSEQAVLVDDRVAQKICCLLGLPVSDLTRAFLKPRVKVGRDYVHKAQTREQVQYAVEAIAKACYERMFRLLVIRINRSLGRTTNSATTFIGILDIAGFEIFELNSFEQLCINYTNEKLQQLFNNTMHAKFIVPEFRTKSDFAIIHYAGRVDYSAGQWLMKNMDPLNDSVVYLLQNSSDQFVSEMWKNAEFASLGMTVQSDDMFGARTKKGMFRTVGQTYKEQLARLMKTLQNTTPHFVRCIIPNHEKKAGVINGPLVLDQLRCNGVLEGIRICRQGYPNRMPFHDLRRRYELLVEPGTIPPGFLDGKEAVRRMLSALEVDPSLFSIGQSKVFFRSGVIAALEELRDKELERFAIRFQAHCRGYLARRTFKKLMQQVSAIRIIQRNGVAWKRLKDWQWWRLFAKVKPLLEVTASENAIAAKETELKCLRETLQQKESDLLGYTSRIEQLTSDRADLQKLLEAESAEKTDLEDMKDQLASTKMQLETQLVNLRRHYEEKEAEVSSACAARKKLEDDLVVLKKQLREQTETCEKVQAVNVTVEQKLKNLTAEKDQLAEANEKIAKEKMLLEERFSAATQKVVTEEEQNRQNVKLKAKLEAQLADLEHENKMQKKAFETAEAANRKLTAETRSLRESNEDLLKKLNQLSTQLKKKEEELITTLTRCDEEQSQKQTLSKQNKELMFELQELKEDLESEKALRAKSERGKRDYMEELEALKQELLESQDKTQANVQLRAEREKQYLSVKKELEESTNQYEQIIADLKEKHSKQLDEIRMEMDQLKKQMQQAAKTKSRVENELQEKVLLIEQNQSARMEAERKKKSIESQLNEWQTKAQEAEANNAELESTLTKTQSEIARLTQELEKSESSCLALRKKVADFEAQNAELHDTINLEKSQNDTLQKRLQAREDEMEVMRENKERDESAIQKYEKEISSLKQQLIIVNKKNEEKLLEQSEELHKKLSKELEDCRKELEQSEYVRSRAEKAKEKLMHEVRSNDLLDAFEMDIENLTNRVAELENIRNTLQLELDNAVTMKDDSGRNALELDRSKRQLEAELAQAKEVIIELEDSLQLAEDARLRLDVTLQTTNAELEKVRSEREREEDERRKAAQRK</sequence>
<dbReference type="GO" id="GO:0016459">
    <property type="term" value="C:myosin complex"/>
    <property type="evidence" value="ECO:0007669"/>
    <property type="project" value="UniProtKB-KW"/>
</dbReference>
<keyword evidence="6" id="KW-0505">Motor protein</keyword>
<keyword evidence="3" id="KW-0067">ATP-binding</keyword>
<dbReference type="Gene3D" id="1.10.10.820">
    <property type="match status" value="1"/>
</dbReference>
<evidence type="ECO:0000256" key="1">
    <source>
        <dbReference type="ARBA" id="ARBA00008314"/>
    </source>
</evidence>
<dbReference type="Gene3D" id="4.10.270.10">
    <property type="entry name" value="Myosin, subunit A"/>
    <property type="match status" value="1"/>
</dbReference>
<dbReference type="SUPFAM" id="SSF52540">
    <property type="entry name" value="P-loop containing nucleoside triphosphate hydrolases"/>
    <property type="match status" value="2"/>
</dbReference>
<keyword evidence="2" id="KW-0547">Nucleotide-binding</keyword>
<dbReference type="OrthoDB" id="10055605at2759"/>
<dbReference type="InterPro" id="IPR027417">
    <property type="entry name" value="P-loop_NTPase"/>
</dbReference>
<dbReference type="Gene3D" id="3.40.850.10">
    <property type="entry name" value="Kinesin motor domain"/>
    <property type="match status" value="4"/>
</dbReference>
<dbReference type="SMART" id="SM00015">
    <property type="entry name" value="IQ"/>
    <property type="match status" value="1"/>
</dbReference>
<dbReference type="GO" id="GO:0030017">
    <property type="term" value="C:sarcomere"/>
    <property type="evidence" value="ECO:0007669"/>
    <property type="project" value="UniProtKB-ARBA"/>
</dbReference>
<evidence type="ECO:0000256" key="8">
    <source>
        <dbReference type="PROSITE-ProRule" id="PRU00782"/>
    </source>
</evidence>
<dbReference type="Gene3D" id="1.20.120.720">
    <property type="entry name" value="Myosin VI head, motor domain, U50 subdomain"/>
    <property type="match status" value="2"/>
</dbReference>
<evidence type="ECO:0000256" key="5">
    <source>
        <dbReference type="ARBA" id="ARBA00023123"/>
    </source>
</evidence>
<dbReference type="Pfam" id="PF01576">
    <property type="entry name" value="Myosin_tail_1"/>
    <property type="match status" value="2"/>
</dbReference>
<evidence type="ECO:0000256" key="4">
    <source>
        <dbReference type="ARBA" id="ARBA00023054"/>
    </source>
</evidence>
<comment type="caution">
    <text evidence="8">Lacks conserved residue(s) required for the propagation of feature annotation.</text>
</comment>
<dbReference type="WBParaSite" id="GPUH_0001075201-mRNA-1">
    <property type="protein sequence ID" value="GPUH_0001075201-mRNA-1"/>
    <property type="gene ID" value="GPUH_0001075201"/>
</dbReference>
<dbReference type="PROSITE" id="PS51456">
    <property type="entry name" value="MYOSIN_MOTOR"/>
    <property type="match status" value="2"/>
</dbReference>
<evidence type="ECO:0000256" key="3">
    <source>
        <dbReference type="ARBA" id="ARBA00022840"/>
    </source>
</evidence>
<dbReference type="GO" id="GO:0016020">
    <property type="term" value="C:membrane"/>
    <property type="evidence" value="ECO:0007669"/>
    <property type="project" value="TreeGrafter"/>
</dbReference>
<evidence type="ECO:0000256" key="6">
    <source>
        <dbReference type="ARBA" id="ARBA00023175"/>
    </source>
</evidence>
<evidence type="ECO:0000313" key="11">
    <source>
        <dbReference type="EMBL" id="VDN17845.1"/>
    </source>
</evidence>
<dbReference type="InterPro" id="IPR036961">
    <property type="entry name" value="Kinesin_motor_dom_sf"/>
</dbReference>
<keyword evidence="7 8" id="KW-0009">Actin-binding</keyword>
<keyword evidence="5 8" id="KW-0518">Myosin</keyword>
<feature type="domain" description="Myosin motor" evidence="10">
    <location>
        <begin position="22"/>
        <end position="113"/>
    </location>
</feature>
<dbReference type="InterPro" id="IPR002928">
    <property type="entry name" value="Myosin_tail"/>
</dbReference>
<reference evidence="11 12" key="2">
    <citation type="submission" date="2018-11" db="EMBL/GenBank/DDBJ databases">
        <authorList>
            <consortium name="Pathogen Informatics"/>
        </authorList>
    </citation>
    <scope>NUCLEOTIDE SEQUENCE [LARGE SCALE GENOMIC DNA]</scope>
</reference>
<evidence type="ECO:0000256" key="2">
    <source>
        <dbReference type="ARBA" id="ARBA00022741"/>
    </source>
</evidence>
<dbReference type="Gene3D" id="3.30.70.1590">
    <property type="match status" value="1"/>
</dbReference>
<dbReference type="Pfam" id="PF00612">
    <property type="entry name" value="IQ"/>
    <property type="match status" value="1"/>
</dbReference>
<evidence type="ECO:0000313" key="12">
    <source>
        <dbReference type="Proteomes" id="UP000271098"/>
    </source>
</evidence>
<dbReference type="Proteomes" id="UP000271098">
    <property type="component" value="Unassembled WGS sequence"/>
</dbReference>
<keyword evidence="4" id="KW-0175">Coiled coil</keyword>
<dbReference type="PANTHER" id="PTHR13140">
    <property type="entry name" value="MYOSIN"/>
    <property type="match status" value="1"/>
</dbReference>
<feature type="region of interest" description="Actin-binding" evidence="8">
    <location>
        <begin position="580"/>
        <end position="602"/>
    </location>
</feature>